<keyword evidence="1" id="KW-1133">Transmembrane helix</keyword>
<feature type="transmembrane region" description="Helical" evidence="1">
    <location>
        <begin position="12"/>
        <end position="34"/>
    </location>
</feature>
<organism evidence="2 3">
    <name type="scientific">Arsukibacterium indicum</name>
    <dbReference type="NCBI Taxonomy" id="2848612"/>
    <lineage>
        <taxon>Bacteria</taxon>
        <taxon>Pseudomonadati</taxon>
        <taxon>Pseudomonadota</taxon>
        <taxon>Gammaproteobacteria</taxon>
        <taxon>Chromatiales</taxon>
        <taxon>Chromatiaceae</taxon>
        <taxon>Arsukibacterium</taxon>
    </lineage>
</organism>
<dbReference type="PROSITE" id="PS00409">
    <property type="entry name" value="PROKAR_NTER_METHYL"/>
    <property type="match status" value="1"/>
</dbReference>
<evidence type="ECO:0000313" key="2">
    <source>
        <dbReference type="EMBL" id="MBV2129450.1"/>
    </source>
</evidence>
<dbReference type="NCBIfam" id="TIGR02532">
    <property type="entry name" value="IV_pilin_GFxxxE"/>
    <property type="match status" value="1"/>
</dbReference>
<gene>
    <name evidence="2" type="ORF">KQY15_10120</name>
</gene>
<dbReference type="Pfam" id="PF07963">
    <property type="entry name" value="N_methyl"/>
    <property type="match status" value="1"/>
</dbReference>
<dbReference type="RefSeq" id="WP_217669081.1">
    <property type="nucleotide sequence ID" value="NZ_JAHRID010000004.1"/>
</dbReference>
<evidence type="ECO:0000313" key="3">
    <source>
        <dbReference type="Proteomes" id="UP000704611"/>
    </source>
</evidence>
<dbReference type="Proteomes" id="UP000704611">
    <property type="component" value="Unassembled WGS sequence"/>
</dbReference>
<name>A0ABS6MLJ9_9GAMM</name>
<protein>
    <submittedName>
        <fullName evidence="2">Prepilin-type N-terminal cleavage/methylation domain-containing protein</fullName>
    </submittedName>
</protein>
<keyword evidence="3" id="KW-1185">Reference proteome</keyword>
<comment type="caution">
    <text evidence="2">The sequence shown here is derived from an EMBL/GenBank/DDBJ whole genome shotgun (WGS) entry which is preliminary data.</text>
</comment>
<dbReference type="InterPro" id="IPR012902">
    <property type="entry name" value="N_methyl_site"/>
</dbReference>
<reference evidence="2 3" key="1">
    <citation type="submission" date="2021-06" db="EMBL/GenBank/DDBJ databases">
        <title>Rheinheimera indica sp. nov., isolated from deep-sea sediment.</title>
        <authorList>
            <person name="Wang Z."/>
            <person name="Zhang X.-Y."/>
        </authorList>
    </citation>
    <scope>NUCLEOTIDE SEQUENCE [LARGE SCALE GENOMIC DNA]</scope>
    <source>
        <strain evidence="2 3">SM2107</strain>
    </source>
</reference>
<keyword evidence="1" id="KW-0812">Transmembrane</keyword>
<dbReference type="EMBL" id="JAHRID010000004">
    <property type="protein sequence ID" value="MBV2129450.1"/>
    <property type="molecule type" value="Genomic_DNA"/>
</dbReference>
<keyword evidence="1" id="KW-0472">Membrane</keyword>
<proteinExistence type="predicted"/>
<sequence length="305" mass="32216">MRQCKASRGFTLVELMIALVLGLVLLGGVIGVFLSNQTTNRVNNELASLQSSARLAFQLMSQDIRSAGFAGCNNSTRFVSVIGGAPLWSQWQGGLQGFGAATNGVSESIRLMYGAGDTASVSSHVPPLLNLNEASPLQIGDIAMLCDDTLAAIFQVAATAPNVVSHAAGAPLNCSGDLGFQAPFVCADARPRVFLGGAMLMRFESALWLVAPSTDNPDINSLYREIVIGGNLVREEVLFGVTSLNLAYQDGNQPFGPVPFSAAVDMGNVTGVQVSLVMDPDAFTNADLPLEMRTIEFFAAVRNRL</sequence>
<evidence type="ECO:0000256" key="1">
    <source>
        <dbReference type="SAM" id="Phobius"/>
    </source>
</evidence>
<accession>A0ABS6MLJ9</accession>